<reference evidence="2" key="1">
    <citation type="submission" date="2021-09" db="EMBL/GenBank/DDBJ databases">
        <title>The genome of Mauremys mutica provides insights into the evolution of semi-aquatic lifestyle.</title>
        <authorList>
            <person name="Gong S."/>
            <person name="Gao Y."/>
        </authorList>
    </citation>
    <scope>NUCLEOTIDE SEQUENCE</scope>
    <source>
        <strain evidence="2">MM-2020</strain>
        <tissue evidence="2">Muscle</tissue>
    </source>
</reference>
<keyword evidence="3" id="KW-1185">Reference proteome</keyword>
<comment type="caution">
    <text evidence="2">The sequence shown here is derived from an EMBL/GenBank/DDBJ whole genome shotgun (WGS) entry which is preliminary data.</text>
</comment>
<dbReference type="AlphaFoldDB" id="A0A9D3XFF6"/>
<gene>
    <name evidence="2" type="ORF">KIL84_005634</name>
</gene>
<protein>
    <submittedName>
        <fullName evidence="2">Uncharacterized protein</fullName>
    </submittedName>
</protein>
<feature type="region of interest" description="Disordered" evidence="1">
    <location>
        <begin position="1"/>
        <end position="55"/>
    </location>
</feature>
<feature type="compositionally biased region" description="Basic and acidic residues" evidence="1">
    <location>
        <begin position="19"/>
        <end position="28"/>
    </location>
</feature>
<dbReference type="Proteomes" id="UP000827986">
    <property type="component" value="Unassembled WGS sequence"/>
</dbReference>
<sequence>MGSRGLTGTVRHGAASYKGESRPRDPPRRAQAAARRAEPSSAQANGPAASHTPGEQILDSFIPFTFQVPPDAVIHIGDGAL</sequence>
<evidence type="ECO:0000313" key="3">
    <source>
        <dbReference type="Proteomes" id="UP000827986"/>
    </source>
</evidence>
<evidence type="ECO:0000256" key="1">
    <source>
        <dbReference type="SAM" id="MobiDB-lite"/>
    </source>
</evidence>
<organism evidence="2 3">
    <name type="scientific">Mauremys mutica</name>
    <name type="common">yellowpond turtle</name>
    <dbReference type="NCBI Taxonomy" id="74926"/>
    <lineage>
        <taxon>Eukaryota</taxon>
        <taxon>Metazoa</taxon>
        <taxon>Chordata</taxon>
        <taxon>Craniata</taxon>
        <taxon>Vertebrata</taxon>
        <taxon>Euteleostomi</taxon>
        <taxon>Archelosauria</taxon>
        <taxon>Testudinata</taxon>
        <taxon>Testudines</taxon>
        <taxon>Cryptodira</taxon>
        <taxon>Durocryptodira</taxon>
        <taxon>Testudinoidea</taxon>
        <taxon>Geoemydidae</taxon>
        <taxon>Geoemydinae</taxon>
        <taxon>Mauremys</taxon>
    </lineage>
</organism>
<feature type="compositionally biased region" description="Low complexity" evidence="1">
    <location>
        <begin position="29"/>
        <end position="44"/>
    </location>
</feature>
<name>A0A9D3XFF6_9SAUR</name>
<accession>A0A9D3XFF6</accession>
<proteinExistence type="predicted"/>
<dbReference type="EMBL" id="JAHDVG010000471">
    <property type="protein sequence ID" value="KAH1179584.1"/>
    <property type="molecule type" value="Genomic_DNA"/>
</dbReference>
<evidence type="ECO:0000313" key="2">
    <source>
        <dbReference type="EMBL" id="KAH1179584.1"/>
    </source>
</evidence>